<name>A0A7M2WTE5_9BACT</name>
<dbReference type="InterPro" id="IPR002372">
    <property type="entry name" value="PQQ_rpt_dom"/>
</dbReference>
<feature type="chain" id="PRO_5034016674" evidence="1">
    <location>
        <begin position="23"/>
        <end position="284"/>
    </location>
</feature>
<organism evidence="3 4">
    <name type="scientific">Humisphaera borealis</name>
    <dbReference type="NCBI Taxonomy" id="2807512"/>
    <lineage>
        <taxon>Bacteria</taxon>
        <taxon>Pseudomonadati</taxon>
        <taxon>Planctomycetota</taxon>
        <taxon>Phycisphaerae</taxon>
        <taxon>Tepidisphaerales</taxon>
        <taxon>Tepidisphaeraceae</taxon>
        <taxon>Humisphaera</taxon>
    </lineage>
</organism>
<dbReference type="Gene3D" id="2.120.10.30">
    <property type="entry name" value="TolB, C-terminal domain"/>
    <property type="match status" value="1"/>
</dbReference>
<evidence type="ECO:0000313" key="4">
    <source>
        <dbReference type="Proteomes" id="UP000593765"/>
    </source>
</evidence>
<feature type="signal peptide" evidence="1">
    <location>
        <begin position="1"/>
        <end position="22"/>
    </location>
</feature>
<dbReference type="SUPFAM" id="SSF63829">
    <property type="entry name" value="Calcium-dependent phosphotriesterase"/>
    <property type="match status" value="1"/>
</dbReference>
<dbReference type="PANTHER" id="PTHR35340">
    <property type="entry name" value="PQQ ENZYME REPEAT PROTEIN-RELATED"/>
    <property type="match status" value="1"/>
</dbReference>
<protein>
    <submittedName>
        <fullName evidence="3">PQQ-binding-like beta-propeller repeat protein</fullName>
    </submittedName>
</protein>
<evidence type="ECO:0000256" key="1">
    <source>
        <dbReference type="SAM" id="SignalP"/>
    </source>
</evidence>
<dbReference type="InterPro" id="IPR053143">
    <property type="entry name" value="Arylsulfate_ST"/>
</dbReference>
<dbReference type="RefSeq" id="WP_206291792.1">
    <property type="nucleotide sequence ID" value="NZ_CP063458.1"/>
</dbReference>
<evidence type="ECO:0000313" key="3">
    <source>
        <dbReference type="EMBL" id="QOV88787.1"/>
    </source>
</evidence>
<sequence length="284" mass="31200">MLRRHLAVAVSTLLLSAGIVQAERHIYVADHSIKKVLKITDDGKVLWEADNNNGHDVQLLKNGNVLVNCPPGVREYSPDGKIVWEAGKDVVGGAEAAQRLENGNTVIADNSKHRVVEIDQNKKIVWSYDVPNSNNRKAATMRQVRRLDNGNTLICASTLDKVLEVDKDGKTVWQYEVPFPYLATRQANGNTIISSGDGYGSPQGFFVIEVDKDGKTVWKYGGADAPKEQKLNWPSGFVRLANGNTLISEAHAGVIREVSPDKKIVKVIKSPAMKHPCTLVVVEE</sequence>
<feature type="domain" description="Pyrrolo-quinoline quinone repeat" evidence="2">
    <location>
        <begin position="15"/>
        <end position="139"/>
    </location>
</feature>
<dbReference type="Proteomes" id="UP000593765">
    <property type="component" value="Chromosome"/>
</dbReference>
<dbReference type="PANTHER" id="PTHR35340:SF5">
    <property type="entry name" value="ASST-DOMAIN-CONTAINING PROTEIN"/>
    <property type="match status" value="1"/>
</dbReference>
<dbReference type="AlphaFoldDB" id="A0A7M2WTE5"/>
<dbReference type="InterPro" id="IPR011042">
    <property type="entry name" value="6-blade_b-propeller_TolB-like"/>
</dbReference>
<accession>A0A7M2WTE5</accession>
<keyword evidence="4" id="KW-1185">Reference proteome</keyword>
<dbReference type="Pfam" id="PF13360">
    <property type="entry name" value="PQQ_2"/>
    <property type="match status" value="1"/>
</dbReference>
<evidence type="ECO:0000259" key="2">
    <source>
        <dbReference type="Pfam" id="PF13360"/>
    </source>
</evidence>
<keyword evidence="1" id="KW-0732">Signal</keyword>
<dbReference type="EMBL" id="CP063458">
    <property type="protein sequence ID" value="QOV88787.1"/>
    <property type="molecule type" value="Genomic_DNA"/>
</dbReference>
<reference evidence="3 4" key="1">
    <citation type="submission" date="2020-10" db="EMBL/GenBank/DDBJ databases">
        <title>Wide distribution of Phycisphaera-like planctomycetes from WD2101 soil group in peatlands and genome analysis of the first cultivated representative.</title>
        <authorList>
            <person name="Dedysh S.N."/>
            <person name="Beletsky A.V."/>
            <person name="Ivanova A."/>
            <person name="Kulichevskaya I.S."/>
            <person name="Suzina N.E."/>
            <person name="Philippov D.A."/>
            <person name="Rakitin A.L."/>
            <person name="Mardanov A.V."/>
            <person name="Ravin N.V."/>
        </authorList>
    </citation>
    <scope>NUCLEOTIDE SEQUENCE [LARGE SCALE GENOMIC DNA]</scope>
    <source>
        <strain evidence="3 4">M1803</strain>
    </source>
</reference>
<proteinExistence type="predicted"/>
<gene>
    <name evidence="3" type="ORF">IPV69_21555</name>
</gene>
<dbReference type="KEGG" id="hbs:IPV69_21555"/>